<evidence type="ECO:0000313" key="3">
    <source>
        <dbReference type="Proteomes" id="UP000031599"/>
    </source>
</evidence>
<dbReference type="EMBL" id="JMCC02000073">
    <property type="protein sequence ID" value="KIG14416.1"/>
    <property type="molecule type" value="Genomic_DNA"/>
</dbReference>
<dbReference type="Proteomes" id="UP000031599">
    <property type="component" value="Unassembled WGS sequence"/>
</dbReference>
<dbReference type="AlphaFoldDB" id="A0A0C2CTC2"/>
<organism evidence="2 3">
    <name type="scientific">Enhygromyxa salina</name>
    <dbReference type="NCBI Taxonomy" id="215803"/>
    <lineage>
        <taxon>Bacteria</taxon>
        <taxon>Pseudomonadati</taxon>
        <taxon>Myxococcota</taxon>
        <taxon>Polyangia</taxon>
        <taxon>Nannocystales</taxon>
        <taxon>Nannocystaceae</taxon>
        <taxon>Enhygromyxa</taxon>
    </lineage>
</organism>
<reference evidence="2 3" key="1">
    <citation type="submission" date="2014-12" db="EMBL/GenBank/DDBJ databases">
        <title>Genome assembly of Enhygromyxa salina DSM 15201.</title>
        <authorList>
            <person name="Sharma G."/>
            <person name="Subramanian S."/>
        </authorList>
    </citation>
    <scope>NUCLEOTIDE SEQUENCE [LARGE SCALE GENOMIC DNA]</scope>
    <source>
        <strain evidence="2 3">DSM 15201</strain>
    </source>
</reference>
<proteinExistence type="predicted"/>
<evidence type="ECO:0000313" key="2">
    <source>
        <dbReference type="EMBL" id="KIG14416.1"/>
    </source>
</evidence>
<sequence>MLTAPEAGATKPESAAETMPQPALGTTVFGIQRLSWTMPPPLQLQPERARLMLVLPVEWMPATDYGFLAGFEPYKRWEFQRDQRQTQATIGTSLRLRVTDPEHSIDFRLRLMPRAAIAVLHFDPTAGVF</sequence>
<comment type="caution">
    <text evidence="2">The sequence shown here is derived from an EMBL/GenBank/DDBJ whole genome shotgun (WGS) entry which is preliminary data.</text>
</comment>
<dbReference type="RefSeq" id="WP_052553584.1">
    <property type="nucleotide sequence ID" value="NZ_JMCC02000073.1"/>
</dbReference>
<accession>A0A0C2CTC2</accession>
<feature type="region of interest" description="Disordered" evidence="1">
    <location>
        <begin position="1"/>
        <end position="22"/>
    </location>
</feature>
<evidence type="ECO:0000256" key="1">
    <source>
        <dbReference type="SAM" id="MobiDB-lite"/>
    </source>
</evidence>
<gene>
    <name evidence="2" type="ORF">DB30_06759</name>
</gene>
<protein>
    <submittedName>
        <fullName evidence="2">Uncharacterized protein</fullName>
    </submittedName>
</protein>
<name>A0A0C2CTC2_9BACT</name>